<evidence type="ECO:0000313" key="2">
    <source>
        <dbReference type="EMBL" id="KMV14103.1"/>
    </source>
</evidence>
<evidence type="ECO:0000313" key="4">
    <source>
        <dbReference type="Proteomes" id="UP000037594"/>
    </source>
</evidence>
<reference evidence="3 6" key="3">
    <citation type="submission" date="2016-01" db="EMBL/GenBank/DDBJ databases">
        <title>The new phylogeny of the genus Mycobacterium.</title>
        <authorList>
            <person name="Tarcisio F."/>
            <person name="Conor M."/>
            <person name="Antonella G."/>
            <person name="Elisabetta G."/>
            <person name="Giulia F.S."/>
            <person name="Sara T."/>
            <person name="Anna F."/>
            <person name="Clotilde B."/>
            <person name="Roberto B."/>
            <person name="Veronica D.S."/>
            <person name="Fabio R."/>
            <person name="Monica P."/>
            <person name="Olivier J."/>
            <person name="Enrico T."/>
            <person name="Nicola S."/>
        </authorList>
    </citation>
    <scope>NUCLEOTIDE SEQUENCE [LARGE SCALE GENOMIC DNA]</scope>
    <source>
        <strain evidence="3 6">CCUG 50187</strain>
    </source>
</reference>
<dbReference type="Proteomes" id="UP000182227">
    <property type="component" value="Unassembled WGS sequence"/>
</dbReference>
<gene>
    <name evidence="2" type="ORF">ACT17_31925</name>
    <name evidence="3" type="ORF">AWB98_15435</name>
    <name evidence="1" type="ORF">BN970_00757</name>
</gene>
<reference evidence="1 5" key="1">
    <citation type="submission" date="2015-03" db="EMBL/GenBank/DDBJ databases">
        <authorList>
            <person name="Murphy D."/>
        </authorList>
    </citation>
    <scope>NUCLEOTIDE SEQUENCE [LARGE SCALE GENOMIC DNA]</scope>
    <source>
        <strain evidence="1 5">D16</strain>
    </source>
</reference>
<dbReference type="Proteomes" id="UP000037594">
    <property type="component" value="Unassembled WGS sequence"/>
</dbReference>
<accession>A0A0J8TXJ5</accession>
<keyword evidence="6" id="KW-1185">Reference proteome</keyword>
<reference evidence="2 4" key="2">
    <citation type="submission" date="2015-06" db="EMBL/GenBank/DDBJ databases">
        <title>Genome sequence of Mycobacterium conceptionense strain MLE.</title>
        <authorList>
            <person name="Greninger A.L."/>
            <person name="Cunningham G."/>
            <person name="Chiu C.Y."/>
            <person name="Miller S."/>
        </authorList>
    </citation>
    <scope>NUCLEOTIDE SEQUENCE [LARGE SCALE GENOMIC DNA]</scope>
    <source>
        <strain evidence="2 4">MLE</strain>
    </source>
</reference>
<evidence type="ECO:0000313" key="1">
    <source>
        <dbReference type="EMBL" id="CQD04535.1"/>
    </source>
</evidence>
<dbReference type="EMBL" id="LQOP01000016">
    <property type="protein sequence ID" value="ORV26254.1"/>
    <property type="molecule type" value="Genomic_DNA"/>
</dbReference>
<proteinExistence type="predicted"/>
<dbReference type="EMBL" id="LFOD01000058">
    <property type="protein sequence ID" value="KMV14103.1"/>
    <property type="molecule type" value="Genomic_DNA"/>
</dbReference>
<organism evidence="2 4">
    <name type="scientific">Mycolicibacterium conceptionense</name>
    <dbReference type="NCBI Taxonomy" id="451644"/>
    <lineage>
        <taxon>Bacteria</taxon>
        <taxon>Bacillati</taxon>
        <taxon>Actinomycetota</taxon>
        <taxon>Actinomycetes</taxon>
        <taxon>Mycobacteriales</taxon>
        <taxon>Mycobacteriaceae</taxon>
        <taxon>Mycolicibacterium</taxon>
    </lineage>
</organism>
<dbReference type="Proteomes" id="UP000193811">
    <property type="component" value="Unassembled WGS sequence"/>
</dbReference>
<sequence length="83" mass="8214">MDMVRTGTSAIAELASVKVATPNGFNQAATALTTAARELHGSLSPLVAARAVTIGAVSASGFAALDAMNENNATTLGTVGELP</sequence>
<protein>
    <submittedName>
        <fullName evidence="2">Uncharacterized protein</fullName>
    </submittedName>
</protein>
<evidence type="ECO:0000313" key="3">
    <source>
        <dbReference type="EMBL" id="ORV26254.1"/>
    </source>
</evidence>
<evidence type="ECO:0000313" key="5">
    <source>
        <dbReference type="Proteomes" id="UP000182227"/>
    </source>
</evidence>
<name>A0A0J8TXJ5_9MYCO</name>
<dbReference type="AlphaFoldDB" id="A0A0J8TXJ5"/>
<dbReference type="EMBL" id="CTEF01000001">
    <property type="protein sequence ID" value="CQD04535.1"/>
    <property type="molecule type" value="Genomic_DNA"/>
</dbReference>
<evidence type="ECO:0000313" key="6">
    <source>
        <dbReference type="Proteomes" id="UP000193811"/>
    </source>
</evidence>
<dbReference type="PATRIC" id="fig|451644.5.peg.6552"/>